<dbReference type="Pfam" id="PF00668">
    <property type="entry name" value="Condensation"/>
    <property type="match status" value="1"/>
</dbReference>
<dbReference type="Gene3D" id="3.30.559.30">
    <property type="entry name" value="Nonribosomal peptide synthetase, condensation domain"/>
    <property type="match status" value="1"/>
</dbReference>
<sequence>MLQAPITELDIAPGHVIEWRLRPAHASGAPEGDDRSTSYNQEKHFSAALDARADDDPLASYVACTFELPGPLDRGALEAALLYFVRRHEVLRCEFRHLAGDLTCRPMSAAEAALDTVDIGPVATREEVRDHVDACFHRIDTLSWPLLVMGAVVRPESSTVFLAFDHLVSDGLSTPIAVNDIATAYTAATRGETPAQPEVGSYLDFSHEQRRHHASVGADDARLDYWKAFMRGNGGFFPPFPLDLGVAPGRMYATVNDTDALLTGAQTEAFEAHCRKADGKVFMGMLAAVGEALRREGGPEVYRGLMPVSDRGRGHYAEAMGWFVNTMPIEFPVPAGADFPRVMAGVRDATATMRDNLDVPFVKAWQLLAPEYADLRSWPYAVNFFSYLDFRRAPGGERHAALQARKHIWASHSNGICFWFHRNDTGMYVNSIYADTPQARRTKAALTATLTGVLTGLADTGEF</sequence>
<dbReference type="GO" id="GO:0005829">
    <property type="term" value="C:cytosol"/>
    <property type="evidence" value="ECO:0007669"/>
    <property type="project" value="TreeGrafter"/>
</dbReference>
<dbReference type="GO" id="GO:0008610">
    <property type="term" value="P:lipid biosynthetic process"/>
    <property type="evidence" value="ECO:0007669"/>
    <property type="project" value="UniProtKB-ARBA"/>
</dbReference>
<gene>
    <name evidence="2" type="ORF">HDA36_000476</name>
</gene>
<organism evidence="2 3">
    <name type="scientific">Nocardiopsis composta</name>
    <dbReference type="NCBI Taxonomy" id="157465"/>
    <lineage>
        <taxon>Bacteria</taxon>
        <taxon>Bacillati</taxon>
        <taxon>Actinomycetota</taxon>
        <taxon>Actinomycetes</taxon>
        <taxon>Streptosporangiales</taxon>
        <taxon>Nocardiopsidaceae</taxon>
        <taxon>Nocardiopsis</taxon>
    </lineage>
</organism>
<dbReference type="PANTHER" id="PTHR45527:SF1">
    <property type="entry name" value="FATTY ACID SYNTHASE"/>
    <property type="match status" value="1"/>
</dbReference>
<name>A0A7W8VBR2_9ACTN</name>
<dbReference type="InterPro" id="IPR023213">
    <property type="entry name" value="CAT-like_dom_sf"/>
</dbReference>
<dbReference type="SUPFAM" id="SSF52777">
    <property type="entry name" value="CoA-dependent acyltransferases"/>
    <property type="match status" value="2"/>
</dbReference>
<reference evidence="2 3" key="1">
    <citation type="submission" date="2020-08" db="EMBL/GenBank/DDBJ databases">
        <title>Sequencing the genomes of 1000 actinobacteria strains.</title>
        <authorList>
            <person name="Klenk H.-P."/>
        </authorList>
    </citation>
    <scope>NUCLEOTIDE SEQUENCE [LARGE SCALE GENOMIC DNA]</scope>
    <source>
        <strain evidence="2 3">DSM 44551</strain>
    </source>
</reference>
<evidence type="ECO:0000313" key="3">
    <source>
        <dbReference type="Proteomes" id="UP000572635"/>
    </source>
</evidence>
<dbReference type="EMBL" id="JACHDB010000001">
    <property type="protein sequence ID" value="MBB5430392.1"/>
    <property type="molecule type" value="Genomic_DNA"/>
</dbReference>
<accession>A0A7W8VBR2</accession>
<dbReference type="GO" id="GO:0003824">
    <property type="term" value="F:catalytic activity"/>
    <property type="evidence" value="ECO:0007669"/>
    <property type="project" value="InterPro"/>
</dbReference>
<evidence type="ECO:0000259" key="1">
    <source>
        <dbReference type="Pfam" id="PF00668"/>
    </source>
</evidence>
<dbReference type="Gene3D" id="3.30.559.10">
    <property type="entry name" value="Chloramphenicol acetyltransferase-like domain"/>
    <property type="match status" value="1"/>
</dbReference>
<dbReference type="InterPro" id="IPR001242">
    <property type="entry name" value="Condensation_dom"/>
</dbReference>
<feature type="domain" description="Condensation" evidence="1">
    <location>
        <begin position="58"/>
        <end position="363"/>
    </location>
</feature>
<dbReference type="Proteomes" id="UP000572635">
    <property type="component" value="Unassembled WGS sequence"/>
</dbReference>
<evidence type="ECO:0000313" key="2">
    <source>
        <dbReference type="EMBL" id="MBB5430392.1"/>
    </source>
</evidence>
<dbReference type="RefSeq" id="WP_184388239.1">
    <property type="nucleotide sequence ID" value="NZ_BAAAJD010000056.1"/>
</dbReference>
<dbReference type="GO" id="GO:0043041">
    <property type="term" value="P:amino acid activation for nonribosomal peptide biosynthetic process"/>
    <property type="evidence" value="ECO:0007669"/>
    <property type="project" value="TreeGrafter"/>
</dbReference>
<comment type="caution">
    <text evidence="2">The sequence shown here is derived from an EMBL/GenBank/DDBJ whole genome shotgun (WGS) entry which is preliminary data.</text>
</comment>
<proteinExistence type="predicted"/>
<protein>
    <recommendedName>
        <fullName evidence="1">Condensation domain-containing protein</fullName>
    </recommendedName>
</protein>
<dbReference type="GO" id="GO:0031177">
    <property type="term" value="F:phosphopantetheine binding"/>
    <property type="evidence" value="ECO:0007669"/>
    <property type="project" value="TreeGrafter"/>
</dbReference>
<dbReference type="AlphaFoldDB" id="A0A7W8VBR2"/>
<dbReference type="GO" id="GO:0044550">
    <property type="term" value="P:secondary metabolite biosynthetic process"/>
    <property type="evidence" value="ECO:0007669"/>
    <property type="project" value="TreeGrafter"/>
</dbReference>
<keyword evidence="3" id="KW-1185">Reference proteome</keyword>
<dbReference type="PANTHER" id="PTHR45527">
    <property type="entry name" value="NONRIBOSOMAL PEPTIDE SYNTHETASE"/>
    <property type="match status" value="1"/>
</dbReference>